<name>A0A5N6TPX0_ASPAV</name>
<organism evidence="3 4">
    <name type="scientific">Aspergillus avenaceus</name>
    <dbReference type="NCBI Taxonomy" id="36643"/>
    <lineage>
        <taxon>Eukaryota</taxon>
        <taxon>Fungi</taxon>
        <taxon>Dikarya</taxon>
        <taxon>Ascomycota</taxon>
        <taxon>Pezizomycotina</taxon>
        <taxon>Eurotiomycetes</taxon>
        <taxon>Eurotiomycetidae</taxon>
        <taxon>Eurotiales</taxon>
        <taxon>Aspergillaceae</taxon>
        <taxon>Aspergillus</taxon>
        <taxon>Aspergillus subgen. Circumdati</taxon>
    </lineage>
</organism>
<evidence type="ECO:0000313" key="3">
    <source>
        <dbReference type="EMBL" id="KAE8148384.1"/>
    </source>
</evidence>
<dbReference type="PANTHER" id="PTHR43092">
    <property type="entry name" value="L-CYSTEINE DESULFHYDRASE"/>
    <property type="match status" value="1"/>
</dbReference>
<feature type="domain" description="Aminotransferase class V" evidence="2">
    <location>
        <begin position="60"/>
        <end position="241"/>
    </location>
</feature>
<dbReference type="InterPro" id="IPR000192">
    <property type="entry name" value="Aminotrans_V_dom"/>
</dbReference>
<keyword evidence="1" id="KW-0663">Pyridoxal phosphate</keyword>
<sequence length="446" mass="49853">MTSPIPFGAPMREQFLIDPNFKNLNHGSYGTYPKAIQTVLRQFQSEAEARPDVFGRITRAQGIDESRRALADLVKVPVNECVLVKNATTGVNLVLRNLVYQPGDVIIYFDTVYGAVEYGLVALTESTPVQTRKVQYQLPIRHDELVRRFQDVVRSTRAEGLNVRVAVFDTVVSMPGIRFPFERLTEICREEGILSVIDGAHGIGHMPLDLGTLQPDFFTSNCHKWLYTPRGCALLYVPLRNQHHIRTTFPTSWGFIPASSDSTPPKAGKSAFERLFEWTSTTDDTPYLCIPAALHFRQTICGGEDAIYTYLETLANQAADSVAAALGTETMQEPGLQDGEACRLRQCGMTTVRLPIRVVDGAKSVRETEHGAEVPGDMVPVVRDWFLRVLVEEFGTFVPVFVHGGWLWTRLSAQVYLERGDFEWLGGVLRACCQRVAREIVSSVKL</sequence>
<proteinExistence type="predicted"/>
<dbReference type="SUPFAM" id="SSF53383">
    <property type="entry name" value="PLP-dependent transferases"/>
    <property type="match status" value="1"/>
</dbReference>
<reference evidence="3 4" key="1">
    <citation type="submission" date="2019-04" db="EMBL/GenBank/DDBJ databases">
        <title>Friends and foes A comparative genomics study of 23 Aspergillus species from section Flavi.</title>
        <authorList>
            <consortium name="DOE Joint Genome Institute"/>
            <person name="Kjaerbolling I."/>
            <person name="Vesth T."/>
            <person name="Frisvad J.C."/>
            <person name="Nybo J.L."/>
            <person name="Theobald S."/>
            <person name="Kildgaard S."/>
            <person name="Isbrandt T."/>
            <person name="Kuo A."/>
            <person name="Sato A."/>
            <person name="Lyhne E.K."/>
            <person name="Kogle M.E."/>
            <person name="Wiebenga A."/>
            <person name="Kun R.S."/>
            <person name="Lubbers R.J."/>
            <person name="Makela M.R."/>
            <person name="Barry K."/>
            <person name="Chovatia M."/>
            <person name="Clum A."/>
            <person name="Daum C."/>
            <person name="Haridas S."/>
            <person name="He G."/>
            <person name="LaButti K."/>
            <person name="Lipzen A."/>
            <person name="Mondo S."/>
            <person name="Riley R."/>
            <person name="Salamov A."/>
            <person name="Simmons B.A."/>
            <person name="Magnuson J.K."/>
            <person name="Henrissat B."/>
            <person name="Mortensen U.H."/>
            <person name="Larsen T.O."/>
            <person name="Devries R.P."/>
            <person name="Grigoriev I.V."/>
            <person name="Machida M."/>
            <person name="Baker S.E."/>
            <person name="Andersen M.R."/>
        </authorList>
    </citation>
    <scope>NUCLEOTIDE SEQUENCE [LARGE SCALE GENOMIC DNA]</scope>
    <source>
        <strain evidence="3 4">IBT 18842</strain>
    </source>
</reference>
<dbReference type="EMBL" id="ML742163">
    <property type="protein sequence ID" value="KAE8148384.1"/>
    <property type="molecule type" value="Genomic_DNA"/>
</dbReference>
<evidence type="ECO:0000259" key="2">
    <source>
        <dbReference type="Pfam" id="PF00266"/>
    </source>
</evidence>
<gene>
    <name evidence="3" type="ORF">BDV25DRAFT_141856</name>
</gene>
<dbReference type="InterPro" id="IPR015424">
    <property type="entry name" value="PyrdxlP-dep_Trfase"/>
</dbReference>
<dbReference type="PANTHER" id="PTHR43092:SF2">
    <property type="entry name" value="HERCYNYLCYSTEINE SULFOXIDE LYASE"/>
    <property type="match status" value="1"/>
</dbReference>
<protein>
    <submittedName>
        <fullName evidence="3">Pyridoxal phosphate-dependent transferase</fullName>
    </submittedName>
</protein>
<keyword evidence="3" id="KW-0808">Transferase</keyword>
<evidence type="ECO:0000256" key="1">
    <source>
        <dbReference type="ARBA" id="ARBA00022898"/>
    </source>
</evidence>
<dbReference type="Gene3D" id="3.40.640.10">
    <property type="entry name" value="Type I PLP-dependent aspartate aminotransferase-like (Major domain)"/>
    <property type="match status" value="1"/>
</dbReference>
<dbReference type="AlphaFoldDB" id="A0A5N6TPX0"/>
<dbReference type="Pfam" id="PF00266">
    <property type="entry name" value="Aminotran_5"/>
    <property type="match status" value="1"/>
</dbReference>
<dbReference type="Proteomes" id="UP000325780">
    <property type="component" value="Unassembled WGS sequence"/>
</dbReference>
<dbReference type="GO" id="GO:0016740">
    <property type="term" value="F:transferase activity"/>
    <property type="evidence" value="ECO:0007669"/>
    <property type="project" value="UniProtKB-KW"/>
</dbReference>
<keyword evidence="4" id="KW-1185">Reference proteome</keyword>
<dbReference type="OrthoDB" id="5978656at2759"/>
<accession>A0A5N6TPX0</accession>
<dbReference type="InterPro" id="IPR015421">
    <property type="entry name" value="PyrdxlP-dep_Trfase_major"/>
</dbReference>
<evidence type="ECO:0000313" key="4">
    <source>
        <dbReference type="Proteomes" id="UP000325780"/>
    </source>
</evidence>